<comment type="caution">
    <text evidence="1">The sequence shown here is derived from an EMBL/GenBank/DDBJ whole genome shotgun (WGS) entry which is preliminary data.</text>
</comment>
<name>A0A5A9GHM2_AZOLI</name>
<gene>
    <name evidence="1" type="ORF">FZ942_23460</name>
</gene>
<reference evidence="1 2" key="1">
    <citation type="submission" date="2019-08" db="EMBL/GenBank/DDBJ databases">
        <authorList>
            <person name="Grouzdev D."/>
            <person name="Tikhonova E."/>
            <person name="Kravchenko I."/>
        </authorList>
    </citation>
    <scope>NUCLEOTIDE SEQUENCE [LARGE SCALE GENOMIC DNA]</scope>
    <source>
        <strain evidence="1 2">59b</strain>
    </source>
</reference>
<organism evidence="1 2">
    <name type="scientific">Azospirillum lipoferum</name>
    <dbReference type="NCBI Taxonomy" id="193"/>
    <lineage>
        <taxon>Bacteria</taxon>
        <taxon>Pseudomonadati</taxon>
        <taxon>Pseudomonadota</taxon>
        <taxon>Alphaproteobacteria</taxon>
        <taxon>Rhodospirillales</taxon>
        <taxon>Azospirillaceae</taxon>
        <taxon>Azospirillum</taxon>
    </lineage>
</organism>
<sequence length="78" mass="8717">MRFESSDPGPNSAVSRDFPLLSSNFGKLTLRGYRVDNDLITAIIEWLPETGLFSFPMSVQLKKITAIIYPGVDSPELR</sequence>
<evidence type="ECO:0000313" key="2">
    <source>
        <dbReference type="Proteomes" id="UP000324927"/>
    </source>
</evidence>
<keyword evidence="2" id="KW-1185">Reference proteome</keyword>
<dbReference type="EMBL" id="VTTN01000010">
    <property type="protein sequence ID" value="KAA0593837.1"/>
    <property type="molecule type" value="Genomic_DNA"/>
</dbReference>
<accession>A0A5A9GHM2</accession>
<protein>
    <submittedName>
        <fullName evidence="1">Uncharacterized protein</fullName>
    </submittedName>
</protein>
<proteinExistence type="predicted"/>
<dbReference type="Proteomes" id="UP000324927">
    <property type="component" value="Unassembled WGS sequence"/>
</dbReference>
<evidence type="ECO:0000313" key="1">
    <source>
        <dbReference type="EMBL" id="KAA0593837.1"/>
    </source>
</evidence>
<dbReference type="AlphaFoldDB" id="A0A5A9GHM2"/>
<dbReference type="RefSeq" id="WP_149233500.1">
    <property type="nucleotide sequence ID" value="NZ_JALJXJ010000016.1"/>
</dbReference>